<gene>
    <name evidence="1" type="ORF">rsdtw13_37610</name>
</gene>
<proteinExistence type="predicted"/>
<name>A0ACB5RHC1_9CLOT</name>
<keyword evidence="2" id="KW-1185">Reference proteome</keyword>
<reference evidence="1" key="1">
    <citation type="journal article" date="2025" name="Int. J. Syst. Evol. Microbiol.">
        <title>Inconstantimicrobium mannanitabidum sp. nov., a novel member of the family Clostridiaceae isolated from anoxic soil under the treatment of reductive soil disinfestation.</title>
        <authorList>
            <person name="Ueki A."/>
            <person name="Tonouchi A."/>
            <person name="Honma S."/>
            <person name="Kaku N."/>
            <person name="Ueki K."/>
        </authorList>
    </citation>
    <scope>NUCLEOTIDE SEQUENCE</scope>
    <source>
        <strain evidence="1">TW13</strain>
    </source>
</reference>
<comment type="caution">
    <text evidence="1">The sequence shown here is derived from an EMBL/GenBank/DDBJ whole genome shotgun (WGS) entry which is preliminary data.</text>
</comment>
<evidence type="ECO:0000313" key="1">
    <source>
        <dbReference type="EMBL" id="GKX68503.1"/>
    </source>
</evidence>
<protein>
    <submittedName>
        <fullName evidence="1">DeoR family transcriptional regulator</fullName>
    </submittedName>
</protein>
<sequence length="307" mass="35646">MKIERLLGIVVYLLNRELVNTNTLAEKFEVSTRTIQRDIETLNLAGIPIISIQGTNGGYGIIDSFKLDKQIASVEDYQFIITALTGMNSAYNNRKIEATLEKLLNVSKEEQSVKGKVRLDFSASREGNNIDEYLKVIEDAIDKENVIEFEYTNSYGTKTLRELEPIGVVYKWYAWYLLGYCCDKKDYRLFKVLRMRDLKKLNKPFSMKHESFDDLLAKQEQQDSRKYIDVKLLCKEELRISIEEYFPNATITAKGDGDLMIEFHVPNNEIGWKGLIFTYGNNIKIIEPEELIEEVRMKAEEIINIYK</sequence>
<organism evidence="1 2">
    <name type="scientific">Inconstantimicrobium mannanitabidum</name>
    <dbReference type="NCBI Taxonomy" id="1604901"/>
    <lineage>
        <taxon>Bacteria</taxon>
        <taxon>Bacillati</taxon>
        <taxon>Bacillota</taxon>
        <taxon>Clostridia</taxon>
        <taxon>Eubacteriales</taxon>
        <taxon>Clostridiaceae</taxon>
        <taxon>Inconstantimicrobium</taxon>
    </lineage>
</organism>
<evidence type="ECO:0000313" key="2">
    <source>
        <dbReference type="Proteomes" id="UP001058074"/>
    </source>
</evidence>
<accession>A0ACB5RHC1</accession>
<dbReference type="EMBL" id="BROD01000001">
    <property type="protein sequence ID" value="GKX68503.1"/>
    <property type="molecule type" value="Genomic_DNA"/>
</dbReference>
<dbReference type="Proteomes" id="UP001058074">
    <property type="component" value="Unassembled WGS sequence"/>
</dbReference>